<name>A0AAE1Z573_9LAMI</name>
<keyword evidence="9" id="KW-1185">Reference proteome</keyword>
<protein>
    <submittedName>
        <fullName evidence="8">Cation/H(+) antiporter 15</fullName>
    </submittedName>
</protein>
<dbReference type="GO" id="GO:0012505">
    <property type="term" value="C:endomembrane system"/>
    <property type="evidence" value="ECO:0007669"/>
    <property type="project" value="TreeGrafter"/>
</dbReference>
<reference evidence="8" key="2">
    <citation type="journal article" date="2024" name="Plant">
        <title>Genomic evolution and insights into agronomic trait innovations of Sesamum species.</title>
        <authorList>
            <person name="Miao H."/>
            <person name="Wang L."/>
            <person name="Qu L."/>
            <person name="Liu H."/>
            <person name="Sun Y."/>
            <person name="Le M."/>
            <person name="Wang Q."/>
            <person name="Wei S."/>
            <person name="Zheng Y."/>
            <person name="Lin W."/>
            <person name="Duan Y."/>
            <person name="Cao H."/>
            <person name="Xiong S."/>
            <person name="Wang X."/>
            <person name="Wei L."/>
            <person name="Li C."/>
            <person name="Ma Q."/>
            <person name="Ju M."/>
            <person name="Zhao R."/>
            <person name="Li G."/>
            <person name="Mu C."/>
            <person name="Tian Q."/>
            <person name="Mei H."/>
            <person name="Zhang T."/>
            <person name="Gao T."/>
            <person name="Zhang H."/>
        </authorList>
    </citation>
    <scope>NUCLEOTIDE SEQUENCE</scope>
    <source>
        <strain evidence="8">3651</strain>
    </source>
</reference>
<feature type="domain" description="Cation/H(+) antiporter C-terminal" evidence="7">
    <location>
        <begin position="124"/>
        <end position="287"/>
    </location>
</feature>
<dbReference type="GO" id="GO:0098662">
    <property type="term" value="P:inorganic cation transmembrane transport"/>
    <property type="evidence" value="ECO:0007669"/>
    <property type="project" value="TreeGrafter"/>
</dbReference>
<dbReference type="Pfam" id="PF23259">
    <property type="entry name" value="CHX17_C"/>
    <property type="match status" value="1"/>
</dbReference>
<keyword evidence="1" id="KW-0813">Transport</keyword>
<evidence type="ECO:0000259" key="7">
    <source>
        <dbReference type="Pfam" id="PF23259"/>
    </source>
</evidence>
<evidence type="ECO:0000259" key="6">
    <source>
        <dbReference type="Pfam" id="PF23256"/>
    </source>
</evidence>
<evidence type="ECO:0000313" key="8">
    <source>
        <dbReference type="EMBL" id="KAK4441713.1"/>
    </source>
</evidence>
<feature type="compositionally biased region" description="Low complexity" evidence="5">
    <location>
        <begin position="314"/>
        <end position="327"/>
    </location>
</feature>
<evidence type="ECO:0000313" key="9">
    <source>
        <dbReference type="Proteomes" id="UP001293254"/>
    </source>
</evidence>
<dbReference type="InterPro" id="IPR050794">
    <property type="entry name" value="CPA2_transporter"/>
</dbReference>
<organism evidence="8 9">
    <name type="scientific">Sesamum alatum</name>
    <dbReference type="NCBI Taxonomy" id="300844"/>
    <lineage>
        <taxon>Eukaryota</taxon>
        <taxon>Viridiplantae</taxon>
        <taxon>Streptophyta</taxon>
        <taxon>Embryophyta</taxon>
        <taxon>Tracheophyta</taxon>
        <taxon>Spermatophyta</taxon>
        <taxon>Magnoliopsida</taxon>
        <taxon>eudicotyledons</taxon>
        <taxon>Gunneridae</taxon>
        <taxon>Pentapetalae</taxon>
        <taxon>asterids</taxon>
        <taxon>lamiids</taxon>
        <taxon>Lamiales</taxon>
        <taxon>Pedaliaceae</taxon>
        <taxon>Sesamum</taxon>
    </lineage>
</organism>
<keyword evidence="4" id="KW-0406">Ion transport</keyword>
<dbReference type="Gene3D" id="3.40.50.12370">
    <property type="match status" value="1"/>
</dbReference>
<dbReference type="GO" id="GO:0006885">
    <property type="term" value="P:regulation of pH"/>
    <property type="evidence" value="ECO:0007669"/>
    <property type="project" value="TreeGrafter"/>
</dbReference>
<feature type="domain" description="Cation/H(+) antiporter central" evidence="6">
    <location>
        <begin position="22"/>
        <end position="114"/>
    </location>
</feature>
<dbReference type="EMBL" id="JACGWO010000001">
    <property type="protein sequence ID" value="KAK4441713.1"/>
    <property type="molecule type" value="Genomic_DNA"/>
</dbReference>
<evidence type="ECO:0000256" key="4">
    <source>
        <dbReference type="ARBA" id="ARBA00023065"/>
    </source>
</evidence>
<reference evidence="8" key="1">
    <citation type="submission" date="2020-06" db="EMBL/GenBank/DDBJ databases">
        <authorList>
            <person name="Li T."/>
            <person name="Hu X."/>
            <person name="Zhang T."/>
            <person name="Song X."/>
            <person name="Zhang H."/>
            <person name="Dai N."/>
            <person name="Sheng W."/>
            <person name="Hou X."/>
            <person name="Wei L."/>
        </authorList>
    </citation>
    <scope>NUCLEOTIDE SEQUENCE</scope>
    <source>
        <strain evidence="8">3651</strain>
        <tissue evidence="8">Leaf</tissue>
    </source>
</reference>
<sequence length="334" mass="37177">MMVVHNSRSAGPRNPSHIEAQADQIIAAFDNYELRSEGVQTQAVTARCTYTAMADEICTFAKEKRSAFIIVPFHKLRTLEGGMLDINPSLQSVNEGVLEDAPCSVGILIDRGFAESHDHASNLVVLYFGGPDDREALAYAWRMAENPDVRLTVVRFIPSTDAVELDPVERGEPTDKNHLSLEIDKDSEKLLDDDYLGKFKIATMNDKTISYCELVLNDEEEAIKAIKSMDEQKYDLYLVGRGRGMLSPLTSGLADWCDCPELGPIGDLLVTSEFESLFSVLIVQQYDKMNKMKEGSIRSASSVNFGEDFATRPSVSESEGFESFSSFKKWDPDN</sequence>
<gene>
    <name evidence="8" type="ORF">Salat_0506200</name>
</gene>
<dbReference type="AlphaFoldDB" id="A0AAE1Z573"/>
<keyword evidence="2" id="KW-0633">Potassium transport</keyword>
<dbReference type="InterPro" id="IPR057291">
    <property type="entry name" value="CHX17_2nd"/>
</dbReference>
<dbReference type="Proteomes" id="UP001293254">
    <property type="component" value="Unassembled WGS sequence"/>
</dbReference>
<dbReference type="Pfam" id="PF23256">
    <property type="entry name" value="CHX17_2nd"/>
    <property type="match status" value="1"/>
</dbReference>
<dbReference type="InterPro" id="IPR057290">
    <property type="entry name" value="CHX17_C"/>
</dbReference>
<dbReference type="PANTHER" id="PTHR32468">
    <property type="entry name" value="CATION/H + ANTIPORTER"/>
    <property type="match status" value="1"/>
</dbReference>
<evidence type="ECO:0000256" key="2">
    <source>
        <dbReference type="ARBA" id="ARBA00022538"/>
    </source>
</evidence>
<comment type="caution">
    <text evidence="8">The sequence shown here is derived from an EMBL/GenBank/DDBJ whole genome shotgun (WGS) entry which is preliminary data.</text>
</comment>
<evidence type="ECO:0000256" key="3">
    <source>
        <dbReference type="ARBA" id="ARBA00022958"/>
    </source>
</evidence>
<proteinExistence type="predicted"/>
<evidence type="ECO:0000256" key="1">
    <source>
        <dbReference type="ARBA" id="ARBA00022448"/>
    </source>
</evidence>
<accession>A0AAE1Z573</accession>
<dbReference type="PANTHER" id="PTHR32468:SF82">
    <property type="entry name" value="CATION_H(+) ANTIPORTER 15-LIKE"/>
    <property type="match status" value="1"/>
</dbReference>
<evidence type="ECO:0000256" key="5">
    <source>
        <dbReference type="SAM" id="MobiDB-lite"/>
    </source>
</evidence>
<dbReference type="GO" id="GO:0006813">
    <property type="term" value="P:potassium ion transport"/>
    <property type="evidence" value="ECO:0007669"/>
    <property type="project" value="UniProtKB-KW"/>
</dbReference>
<feature type="region of interest" description="Disordered" evidence="5">
    <location>
        <begin position="311"/>
        <end position="334"/>
    </location>
</feature>
<keyword evidence="3" id="KW-0630">Potassium</keyword>